<dbReference type="STRING" id="442562.Rumeso_04410"/>
<gene>
    <name evidence="6" type="ORF">Rumeso_04410</name>
</gene>
<dbReference type="EMBL" id="AOSK01000124">
    <property type="protein sequence ID" value="EYD74039.1"/>
    <property type="molecule type" value="Genomic_DNA"/>
</dbReference>
<feature type="domain" description="DNA2/NAM7 helicase-like C-terminal" evidence="5">
    <location>
        <begin position="3"/>
        <end position="84"/>
    </location>
</feature>
<sequence length="122" mass="13077">MRESDIIVVAPYNAQVNALRDALPAGIKVGTVDKFQGQEAAACLVSMTASSAEETSRGMEFLLSLNRINVAVSRAKALALVFGAERLLDARCETVEQMRLANTLCALAEAGQVERPVIRRAS</sequence>
<dbReference type="PATRIC" id="fig|442562.3.peg.4341"/>
<keyword evidence="7" id="KW-1185">Reference proteome</keyword>
<dbReference type="InterPro" id="IPR050534">
    <property type="entry name" value="Coronavir_polyprotein_1ab"/>
</dbReference>
<organism evidence="6 7">
    <name type="scientific">Rubellimicrobium mesophilum DSM 19309</name>
    <dbReference type="NCBI Taxonomy" id="442562"/>
    <lineage>
        <taxon>Bacteria</taxon>
        <taxon>Pseudomonadati</taxon>
        <taxon>Pseudomonadota</taxon>
        <taxon>Alphaproteobacteria</taxon>
        <taxon>Rhodobacterales</taxon>
        <taxon>Roseobacteraceae</taxon>
        <taxon>Rubellimicrobium</taxon>
    </lineage>
</organism>
<comment type="caution">
    <text evidence="6">The sequence shown here is derived from an EMBL/GenBank/DDBJ whole genome shotgun (WGS) entry which is preliminary data.</text>
</comment>
<dbReference type="GO" id="GO:0016787">
    <property type="term" value="F:hydrolase activity"/>
    <property type="evidence" value="ECO:0007669"/>
    <property type="project" value="UniProtKB-KW"/>
</dbReference>
<dbReference type="Gene3D" id="3.40.50.300">
    <property type="entry name" value="P-loop containing nucleotide triphosphate hydrolases"/>
    <property type="match status" value="1"/>
</dbReference>
<dbReference type="Proteomes" id="UP000019666">
    <property type="component" value="Unassembled WGS sequence"/>
</dbReference>
<evidence type="ECO:0000313" key="7">
    <source>
        <dbReference type="Proteomes" id="UP000019666"/>
    </source>
</evidence>
<dbReference type="PANTHER" id="PTHR43788">
    <property type="entry name" value="DNA2/NAM7 HELICASE FAMILY MEMBER"/>
    <property type="match status" value="1"/>
</dbReference>
<evidence type="ECO:0000256" key="2">
    <source>
        <dbReference type="ARBA" id="ARBA00022801"/>
    </source>
</evidence>
<dbReference type="CDD" id="cd18808">
    <property type="entry name" value="SF1_C_Upf1"/>
    <property type="match status" value="1"/>
</dbReference>
<dbReference type="InterPro" id="IPR041679">
    <property type="entry name" value="DNA2/NAM7-like_C"/>
</dbReference>
<evidence type="ECO:0000256" key="3">
    <source>
        <dbReference type="ARBA" id="ARBA00022806"/>
    </source>
</evidence>
<dbReference type="SUPFAM" id="SSF52540">
    <property type="entry name" value="P-loop containing nucleoside triphosphate hydrolases"/>
    <property type="match status" value="1"/>
</dbReference>
<dbReference type="HOGENOM" id="CLU_2025030_0_0_5"/>
<evidence type="ECO:0000256" key="1">
    <source>
        <dbReference type="ARBA" id="ARBA00022741"/>
    </source>
</evidence>
<name>A0A017HJW7_9RHOB</name>
<dbReference type="InterPro" id="IPR027417">
    <property type="entry name" value="P-loop_NTPase"/>
</dbReference>
<keyword evidence="3 6" id="KW-0347">Helicase</keyword>
<accession>A0A017HJW7</accession>
<evidence type="ECO:0000259" key="5">
    <source>
        <dbReference type="Pfam" id="PF13087"/>
    </source>
</evidence>
<reference evidence="6 7" key="1">
    <citation type="submission" date="2013-02" db="EMBL/GenBank/DDBJ databases">
        <authorList>
            <person name="Fiebig A."/>
            <person name="Goeker M."/>
            <person name="Klenk H.-P.P."/>
        </authorList>
    </citation>
    <scope>NUCLEOTIDE SEQUENCE [LARGE SCALE GENOMIC DNA]</scope>
    <source>
        <strain evidence="6 7">DSM 19309</strain>
    </source>
</reference>
<keyword evidence="4" id="KW-0067">ATP-binding</keyword>
<keyword evidence="2" id="KW-0378">Hydrolase</keyword>
<evidence type="ECO:0000256" key="4">
    <source>
        <dbReference type="ARBA" id="ARBA00022840"/>
    </source>
</evidence>
<keyword evidence="1" id="KW-0547">Nucleotide-binding</keyword>
<proteinExistence type="predicted"/>
<dbReference type="Pfam" id="PF13087">
    <property type="entry name" value="AAA_12"/>
    <property type="match status" value="1"/>
</dbReference>
<dbReference type="PANTHER" id="PTHR43788:SF8">
    <property type="entry name" value="DNA-BINDING PROTEIN SMUBP-2"/>
    <property type="match status" value="1"/>
</dbReference>
<evidence type="ECO:0000313" key="6">
    <source>
        <dbReference type="EMBL" id="EYD74039.1"/>
    </source>
</evidence>
<protein>
    <submittedName>
        <fullName evidence="6">Superfamily I DNA and RNA helicase and helicase subunit</fullName>
    </submittedName>
</protein>
<dbReference type="GO" id="GO:0005524">
    <property type="term" value="F:ATP binding"/>
    <property type="evidence" value="ECO:0007669"/>
    <property type="project" value="UniProtKB-KW"/>
</dbReference>
<dbReference type="InterPro" id="IPR047187">
    <property type="entry name" value="SF1_C_Upf1"/>
</dbReference>
<dbReference type="GO" id="GO:0043139">
    <property type="term" value="F:5'-3' DNA helicase activity"/>
    <property type="evidence" value="ECO:0007669"/>
    <property type="project" value="TreeGrafter"/>
</dbReference>
<dbReference type="AlphaFoldDB" id="A0A017HJW7"/>